<comment type="caution">
    <text evidence="1">The sequence shown here is derived from an EMBL/GenBank/DDBJ whole genome shotgun (WGS) entry which is preliminary data.</text>
</comment>
<name>A0ACB6F7U2_9PLEO</name>
<evidence type="ECO:0000313" key="1">
    <source>
        <dbReference type="EMBL" id="KAB2100473.1"/>
    </source>
</evidence>
<accession>A0ACB6F7U2</accession>
<organism evidence="1 2">
    <name type="scientific">Alternaria gaisen</name>
    <dbReference type="NCBI Taxonomy" id="167740"/>
    <lineage>
        <taxon>Eukaryota</taxon>
        <taxon>Fungi</taxon>
        <taxon>Dikarya</taxon>
        <taxon>Ascomycota</taxon>
        <taxon>Pezizomycotina</taxon>
        <taxon>Dothideomycetes</taxon>
        <taxon>Pleosporomycetidae</taxon>
        <taxon>Pleosporales</taxon>
        <taxon>Pleosporineae</taxon>
        <taxon>Pleosporaceae</taxon>
        <taxon>Alternaria</taxon>
        <taxon>Alternaria sect. Alternaria</taxon>
    </lineage>
</organism>
<sequence length="471" mass="51228">MGGYVIVNTYDGEATAYGLTAGHILTQKDYDIPSSDRSSAGAIPSLHLSDSEDDDTTIPENNAQSRDRDLLECSLSSRVDTAWTDMKIAEVSFSNEAKDRDWALIEDIRTGHVDRSYSRANNPRTSFGNGGENMTMVLGTVGEQRFLQIGFDTVVGTDCTLSQTSSLIITPSGHNFVPVYTLVPDTARVLPDGVSGTWVTARPTGFVKSISVYGQVIADDMFGDVYMIPLRAIIDDIRSLMDAAVVRLPKSMKELSQILTSQSQRERTGLQSDTSSRDHSGGYSRSLPVLAFQGTMELQARIKGFHECIDQLDLKLNAGGTGNTLLLGGRSMGARAAVMAASEYLAKKDNSEAEAMAVQLILTSYPLGSEDYVRNEEDVRNRELLDLPGTVEILFIVGRDDTMCPLSLLNSTRTMMAAKSKLIVVRGADHGMNVTPAHLTVDLGEETGRWAARWVMGGFTDDTVYIGVEAH</sequence>
<reference evidence="1 2" key="1">
    <citation type="journal article" date="2019" name="bioRxiv">
        <title>Genomics, evolutionary history and diagnostics of the Alternaria alternata species group including apple and Asian pear pathotypes.</title>
        <authorList>
            <person name="Armitage A.D."/>
            <person name="Cockerton H.M."/>
            <person name="Sreenivasaprasad S."/>
            <person name="Woodhall J.W."/>
            <person name="Lane C.R."/>
            <person name="Harrison R.J."/>
            <person name="Clarkson J.P."/>
        </authorList>
    </citation>
    <scope>NUCLEOTIDE SEQUENCE [LARGE SCALE GENOMIC DNA]</scope>
    <source>
        <strain evidence="1 2">FERA 650</strain>
    </source>
</reference>
<proteinExistence type="predicted"/>
<dbReference type="EMBL" id="PDWZ02000013">
    <property type="protein sequence ID" value="KAB2100473.1"/>
    <property type="molecule type" value="Genomic_DNA"/>
</dbReference>
<gene>
    <name evidence="1" type="ORF">AG0111_0g11329</name>
</gene>
<dbReference type="Proteomes" id="UP000293547">
    <property type="component" value="Unassembled WGS sequence"/>
</dbReference>
<keyword evidence="2" id="KW-1185">Reference proteome</keyword>
<protein>
    <submittedName>
        <fullName evidence="1">Uncharacterized protein</fullName>
    </submittedName>
</protein>
<evidence type="ECO:0000313" key="2">
    <source>
        <dbReference type="Proteomes" id="UP000293547"/>
    </source>
</evidence>